<dbReference type="AlphaFoldDB" id="A0A1S8YQ32"/>
<dbReference type="OrthoDB" id="6638019at2"/>
<evidence type="ECO:0000313" key="4">
    <source>
        <dbReference type="Proteomes" id="UP000190667"/>
    </source>
</evidence>
<dbReference type="Proteomes" id="UP000190667">
    <property type="component" value="Unassembled WGS sequence"/>
</dbReference>
<sequence>MFRVVSVLAVLVASPAIASVGDLTFKVEEKVEVYSRTCFESIGYVDKDEVGNENLDFNLNAECGKRLAELTRANIGKRLSVYYEGNKLSSANIVSVLRNSFRLSSNEMPRVVLLQLLNDYGVKQE</sequence>
<accession>A0A1S8YQ32</accession>
<dbReference type="InterPro" id="IPR054384">
    <property type="entry name" value="SecDF_P1_head"/>
</dbReference>
<evidence type="ECO:0000259" key="2">
    <source>
        <dbReference type="Pfam" id="PF22599"/>
    </source>
</evidence>
<dbReference type="EMBL" id="MRUL01000002">
    <property type="protein sequence ID" value="OON41261.1"/>
    <property type="molecule type" value="Genomic_DNA"/>
</dbReference>
<organism evidence="3 4">
    <name type="scientific">Izhakiella australiensis</name>
    <dbReference type="NCBI Taxonomy" id="1926881"/>
    <lineage>
        <taxon>Bacteria</taxon>
        <taxon>Pseudomonadati</taxon>
        <taxon>Pseudomonadota</taxon>
        <taxon>Gammaproteobacteria</taxon>
        <taxon>Enterobacterales</taxon>
        <taxon>Erwiniaceae</taxon>
        <taxon>Izhakiella</taxon>
    </lineage>
</organism>
<feature type="chain" id="PRO_5012571703" description="SecDF P1 head subdomain domain-containing protein" evidence="1">
    <location>
        <begin position="19"/>
        <end position="125"/>
    </location>
</feature>
<protein>
    <recommendedName>
        <fullName evidence="2">SecDF P1 head subdomain domain-containing protein</fullName>
    </recommendedName>
</protein>
<feature type="domain" description="SecDF P1 head subdomain" evidence="2">
    <location>
        <begin position="49"/>
        <end position="106"/>
    </location>
</feature>
<proteinExistence type="predicted"/>
<keyword evidence="4" id="KW-1185">Reference proteome</keyword>
<keyword evidence="1" id="KW-0732">Signal</keyword>
<feature type="signal peptide" evidence="1">
    <location>
        <begin position="1"/>
        <end position="18"/>
    </location>
</feature>
<evidence type="ECO:0000256" key="1">
    <source>
        <dbReference type="SAM" id="SignalP"/>
    </source>
</evidence>
<comment type="caution">
    <text evidence="3">The sequence shown here is derived from an EMBL/GenBank/DDBJ whole genome shotgun (WGS) entry which is preliminary data.</text>
</comment>
<dbReference type="Pfam" id="PF22599">
    <property type="entry name" value="SecDF_P1_head"/>
    <property type="match status" value="1"/>
</dbReference>
<dbReference type="RefSeq" id="WP_078001512.1">
    <property type="nucleotide sequence ID" value="NZ_MRUL01000002.1"/>
</dbReference>
<evidence type="ECO:0000313" key="3">
    <source>
        <dbReference type="EMBL" id="OON41261.1"/>
    </source>
</evidence>
<dbReference type="Gene3D" id="3.30.1360.200">
    <property type="match status" value="1"/>
</dbReference>
<dbReference type="STRING" id="1926881.BTJ39_04665"/>
<gene>
    <name evidence="3" type="ORF">BTJ39_04665</name>
</gene>
<name>A0A1S8YQ32_9GAMM</name>
<reference evidence="3 4" key="1">
    <citation type="submission" date="2016-12" db="EMBL/GenBank/DDBJ databases">
        <title>Izhakiella australiana sp. nov. of genus Izhakiella isolated from Australian desert.</title>
        <authorList>
            <person name="Ji M."/>
        </authorList>
    </citation>
    <scope>NUCLEOTIDE SEQUENCE [LARGE SCALE GENOMIC DNA]</scope>
    <source>
        <strain evidence="3 4">D4N98</strain>
    </source>
</reference>